<dbReference type="SUPFAM" id="SSF52540">
    <property type="entry name" value="P-loop containing nucleoside triphosphate hydrolases"/>
    <property type="match status" value="1"/>
</dbReference>
<dbReference type="GO" id="GO:0016887">
    <property type="term" value="F:ATP hydrolysis activity"/>
    <property type="evidence" value="ECO:0000318"/>
    <property type="project" value="GO_Central"/>
</dbReference>
<sequence length="344" mass="37500">MRLTRELARIESDFDFLILDTAAGIADNTLDFASAAHQTLVVITPEPTSLTDAFSLIKLLHRRRNINAFQIVVNMASSATQAREVFHRFNAAVEKYIGTPTQLLGFLLLDESLRNAVSLQHPVALFPDSDPSSRSFVRLADALRQQLDTDDGTSRTGFADFWQRQFREHAAQPDIQKKKPRPAVANARASVQSYVGELKARLLVMLEKPDAPPELLADLLAEVEAAYAGRFGRGALSLADGVQRLLAHPDGHESELRELAAQLQPWAPAPTPPMPQWREPIVESAATAMPAVPVAVPIVPAVSIPAASTSAAPMPVPPTPVVPKPAAPAVKVPPPIHRYDERRF</sequence>
<dbReference type="InterPro" id="IPR033756">
    <property type="entry name" value="YlxH/NBP35"/>
</dbReference>
<dbReference type="Pfam" id="PF10609">
    <property type="entry name" value="ParA"/>
    <property type="match status" value="1"/>
</dbReference>
<dbReference type="EMBL" id="EQ985518">
    <property type="protein sequence ID" value="EEF23579.1"/>
    <property type="molecule type" value="Genomic_DNA"/>
</dbReference>
<name>B9TKN5_RICCO</name>
<keyword evidence="4" id="KW-1185">Reference proteome</keyword>
<evidence type="ECO:0000256" key="1">
    <source>
        <dbReference type="ARBA" id="ARBA00022741"/>
    </source>
</evidence>
<evidence type="ECO:0000256" key="2">
    <source>
        <dbReference type="ARBA" id="ARBA00022840"/>
    </source>
</evidence>
<dbReference type="GO" id="GO:0005829">
    <property type="term" value="C:cytosol"/>
    <property type="evidence" value="ECO:0000318"/>
    <property type="project" value="GO_Central"/>
</dbReference>
<reference evidence="4" key="1">
    <citation type="journal article" date="2010" name="Nat. Biotechnol.">
        <title>Draft genome sequence of the oilseed species Ricinus communis.</title>
        <authorList>
            <person name="Chan A.P."/>
            <person name="Crabtree J."/>
            <person name="Zhao Q."/>
            <person name="Lorenzi H."/>
            <person name="Orvis J."/>
            <person name="Puiu D."/>
            <person name="Melake-Berhan A."/>
            <person name="Jones K.M."/>
            <person name="Redman J."/>
            <person name="Chen G."/>
            <person name="Cahoon E.B."/>
            <person name="Gedil M."/>
            <person name="Stanke M."/>
            <person name="Haas B.J."/>
            <person name="Wortman J.R."/>
            <person name="Fraser-Liggett C.M."/>
            <person name="Ravel J."/>
            <person name="Rabinowicz P.D."/>
        </authorList>
    </citation>
    <scope>NUCLEOTIDE SEQUENCE [LARGE SCALE GENOMIC DNA]</scope>
    <source>
        <strain evidence="4">cv. Hale</strain>
    </source>
</reference>
<proteinExistence type="predicted"/>
<organism evidence="3 4">
    <name type="scientific">Ricinus communis</name>
    <name type="common">Castor bean</name>
    <dbReference type="NCBI Taxonomy" id="3988"/>
    <lineage>
        <taxon>Eukaryota</taxon>
        <taxon>Viridiplantae</taxon>
        <taxon>Streptophyta</taxon>
        <taxon>Embryophyta</taxon>
        <taxon>Tracheophyta</taxon>
        <taxon>Spermatophyta</taxon>
        <taxon>Magnoliopsida</taxon>
        <taxon>eudicotyledons</taxon>
        <taxon>Gunneridae</taxon>
        <taxon>Pentapetalae</taxon>
        <taxon>rosids</taxon>
        <taxon>fabids</taxon>
        <taxon>Malpighiales</taxon>
        <taxon>Euphorbiaceae</taxon>
        <taxon>Acalyphoideae</taxon>
        <taxon>Acalypheae</taxon>
        <taxon>Ricinus</taxon>
    </lineage>
</organism>
<dbReference type="InterPro" id="IPR027417">
    <property type="entry name" value="P-loop_NTPase"/>
</dbReference>
<dbReference type="Proteomes" id="UP000008311">
    <property type="component" value="Unassembled WGS sequence"/>
</dbReference>
<dbReference type="PANTHER" id="PTHR43384">
    <property type="entry name" value="SEPTUM SITE-DETERMINING PROTEIN MIND HOMOLOG, CHLOROPLASTIC-RELATED"/>
    <property type="match status" value="1"/>
</dbReference>
<dbReference type="GO" id="GO:0009898">
    <property type="term" value="C:cytoplasmic side of plasma membrane"/>
    <property type="evidence" value="ECO:0000318"/>
    <property type="project" value="GO_Central"/>
</dbReference>
<keyword evidence="1" id="KW-0547">Nucleotide-binding</keyword>
<gene>
    <name evidence="3" type="ORF">RCOM_1877070</name>
</gene>
<dbReference type="GO" id="GO:0005524">
    <property type="term" value="F:ATP binding"/>
    <property type="evidence" value="ECO:0000318"/>
    <property type="project" value="GO_Central"/>
</dbReference>
<dbReference type="InParanoid" id="B9TKN5"/>
<accession>B9TKN5</accession>
<evidence type="ECO:0000313" key="3">
    <source>
        <dbReference type="EMBL" id="EEF23579.1"/>
    </source>
</evidence>
<dbReference type="AlphaFoldDB" id="B9TKN5"/>
<keyword evidence="2" id="KW-0067">ATP-binding</keyword>
<dbReference type="InterPro" id="IPR050625">
    <property type="entry name" value="ParA/MinD_ATPase"/>
</dbReference>
<evidence type="ECO:0000313" key="4">
    <source>
        <dbReference type="Proteomes" id="UP000008311"/>
    </source>
</evidence>
<protein>
    <submittedName>
        <fullName evidence="3">Uncharacterized protein</fullName>
    </submittedName>
</protein>
<dbReference type="PANTHER" id="PTHR43384:SF6">
    <property type="entry name" value="SEPTUM SITE-DETERMINING PROTEIN MIND HOMOLOG, CHLOROPLASTIC"/>
    <property type="match status" value="1"/>
</dbReference>
<dbReference type="Gene3D" id="3.40.50.300">
    <property type="entry name" value="P-loop containing nucleotide triphosphate hydrolases"/>
    <property type="match status" value="1"/>
</dbReference>
<feature type="non-terminal residue" evidence="3">
    <location>
        <position position="344"/>
    </location>
</feature>